<evidence type="ECO:0000313" key="1">
    <source>
        <dbReference type="EMBL" id="GHE89891.1"/>
    </source>
</evidence>
<protein>
    <submittedName>
        <fullName evidence="1">Uncharacterized protein</fullName>
    </submittedName>
</protein>
<accession>A0ABQ3INT3</accession>
<proteinExistence type="predicted"/>
<organism evidence="1 2">
    <name type="scientific">Aliiroseovarius zhejiangensis</name>
    <dbReference type="NCBI Taxonomy" id="1632025"/>
    <lineage>
        <taxon>Bacteria</taxon>
        <taxon>Pseudomonadati</taxon>
        <taxon>Pseudomonadota</taxon>
        <taxon>Alphaproteobacteria</taxon>
        <taxon>Rhodobacterales</taxon>
        <taxon>Paracoccaceae</taxon>
        <taxon>Aliiroseovarius</taxon>
    </lineage>
</organism>
<gene>
    <name evidence="1" type="ORF">GCM10016455_07750</name>
</gene>
<comment type="caution">
    <text evidence="1">The sequence shown here is derived from an EMBL/GenBank/DDBJ whole genome shotgun (WGS) entry which is preliminary data.</text>
</comment>
<name>A0ABQ3INT3_9RHOB</name>
<dbReference type="Proteomes" id="UP000609802">
    <property type="component" value="Unassembled WGS sequence"/>
</dbReference>
<evidence type="ECO:0000313" key="2">
    <source>
        <dbReference type="Proteomes" id="UP000609802"/>
    </source>
</evidence>
<sequence>MDWVRAGIQCYGDRRNIRKRHIPVADAGLAPECSNHCGYARTARITAVTMPIEVPAVIKARRMEYCRHMSEFLRGLLQ</sequence>
<keyword evidence="2" id="KW-1185">Reference proteome</keyword>
<dbReference type="EMBL" id="BNCH01000001">
    <property type="protein sequence ID" value="GHE89891.1"/>
    <property type="molecule type" value="Genomic_DNA"/>
</dbReference>
<reference evidence="2" key="1">
    <citation type="journal article" date="2019" name="Int. J. Syst. Evol. Microbiol.">
        <title>The Global Catalogue of Microorganisms (GCM) 10K type strain sequencing project: providing services to taxonomists for standard genome sequencing and annotation.</title>
        <authorList>
            <consortium name="The Broad Institute Genomics Platform"/>
            <consortium name="The Broad Institute Genome Sequencing Center for Infectious Disease"/>
            <person name="Wu L."/>
            <person name="Ma J."/>
        </authorList>
    </citation>
    <scope>NUCLEOTIDE SEQUENCE [LARGE SCALE GENOMIC DNA]</scope>
    <source>
        <strain evidence="2">KCTC 42443</strain>
    </source>
</reference>